<reference evidence="1" key="1">
    <citation type="submission" date="2014-09" db="EMBL/GenBank/DDBJ databases">
        <authorList>
            <person name="Magalhaes I.L.F."/>
            <person name="Oliveira U."/>
            <person name="Santos F.R."/>
            <person name="Vidigal T.H.D.A."/>
            <person name="Brescovit A.D."/>
            <person name="Santos A.J."/>
        </authorList>
    </citation>
    <scope>NUCLEOTIDE SEQUENCE</scope>
    <source>
        <tissue evidence="1">Shoot tissue taken approximately 20 cm above the soil surface</tissue>
    </source>
</reference>
<sequence length="29" mass="2990">MPMNAVAGYFYPDLVFGSCGPTLIGVLVG</sequence>
<reference evidence="1" key="2">
    <citation type="journal article" date="2015" name="Data Brief">
        <title>Shoot transcriptome of the giant reed, Arundo donax.</title>
        <authorList>
            <person name="Barrero R.A."/>
            <person name="Guerrero F.D."/>
            <person name="Moolhuijzen P."/>
            <person name="Goolsby J.A."/>
            <person name="Tidwell J."/>
            <person name="Bellgard S.E."/>
            <person name="Bellgard M.I."/>
        </authorList>
    </citation>
    <scope>NUCLEOTIDE SEQUENCE</scope>
    <source>
        <tissue evidence="1">Shoot tissue taken approximately 20 cm above the soil surface</tissue>
    </source>
</reference>
<protein>
    <submittedName>
        <fullName evidence="1">Uncharacterized protein</fullName>
    </submittedName>
</protein>
<proteinExistence type="predicted"/>
<organism evidence="1">
    <name type="scientific">Arundo donax</name>
    <name type="common">Giant reed</name>
    <name type="synonym">Donax arundinaceus</name>
    <dbReference type="NCBI Taxonomy" id="35708"/>
    <lineage>
        <taxon>Eukaryota</taxon>
        <taxon>Viridiplantae</taxon>
        <taxon>Streptophyta</taxon>
        <taxon>Embryophyta</taxon>
        <taxon>Tracheophyta</taxon>
        <taxon>Spermatophyta</taxon>
        <taxon>Magnoliopsida</taxon>
        <taxon>Liliopsida</taxon>
        <taxon>Poales</taxon>
        <taxon>Poaceae</taxon>
        <taxon>PACMAD clade</taxon>
        <taxon>Arundinoideae</taxon>
        <taxon>Arundineae</taxon>
        <taxon>Arundo</taxon>
    </lineage>
</organism>
<dbReference type="AlphaFoldDB" id="A0A0A9ATR8"/>
<name>A0A0A9ATR8_ARUDO</name>
<dbReference type="EMBL" id="GBRH01243374">
    <property type="protein sequence ID" value="JAD54521.1"/>
    <property type="molecule type" value="Transcribed_RNA"/>
</dbReference>
<evidence type="ECO:0000313" key="1">
    <source>
        <dbReference type="EMBL" id="JAD54521.1"/>
    </source>
</evidence>
<accession>A0A0A9ATR8</accession>